<evidence type="ECO:0008006" key="3">
    <source>
        <dbReference type="Google" id="ProtNLM"/>
    </source>
</evidence>
<dbReference type="OrthoDB" id="9899984at2"/>
<dbReference type="InterPro" id="IPR012670">
    <property type="entry name" value="T3SS_YscI/HrpB"/>
</dbReference>
<proteinExistence type="predicted"/>
<evidence type="ECO:0000313" key="1">
    <source>
        <dbReference type="EMBL" id="VVD76879.1"/>
    </source>
</evidence>
<dbReference type="EMBL" id="CABPRW010000002">
    <property type="protein sequence ID" value="VVD76879.1"/>
    <property type="molecule type" value="Genomic_DNA"/>
</dbReference>
<dbReference type="Pfam" id="PF17001">
    <property type="entry name" value="T3SS_basalb_I"/>
    <property type="match status" value="1"/>
</dbReference>
<dbReference type="NCBIfam" id="NF038054">
    <property type="entry name" value="T3SS_SctI"/>
    <property type="match status" value="1"/>
</dbReference>
<sequence length="96" mass="10154">MSAIIRPVQAMGAQPEAQVDGGGQSLEGRMLSELARCSEVATERQNNLAEAVSSASDDPMRLLRAQADLAKFHIEMSLSSALARKGVSVVETLVKA</sequence>
<dbReference type="GO" id="GO:0030254">
    <property type="term" value="P:protein secretion by the type III secretion system"/>
    <property type="evidence" value="ECO:0007669"/>
    <property type="project" value="InterPro"/>
</dbReference>
<evidence type="ECO:0000313" key="2">
    <source>
        <dbReference type="Proteomes" id="UP000382577"/>
    </source>
</evidence>
<dbReference type="AlphaFoldDB" id="A0A5E4SSQ7"/>
<organism evidence="1 2">
    <name type="scientific">Pandoraea fibrosis</name>
    <dbReference type="NCBI Taxonomy" id="1891094"/>
    <lineage>
        <taxon>Bacteria</taxon>
        <taxon>Pseudomonadati</taxon>
        <taxon>Pseudomonadota</taxon>
        <taxon>Betaproteobacteria</taxon>
        <taxon>Burkholderiales</taxon>
        <taxon>Burkholderiaceae</taxon>
        <taxon>Pandoraea</taxon>
    </lineage>
</organism>
<gene>
    <name evidence="1" type="ORF">PFI31113_00897</name>
</gene>
<protein>
    <recommendedName>
        <fullName evidence="3">EscI/YscI/HrpB family type III secretion system inner rod protein</fullName>
    </recommendedName>
</protein>
<reference evidence="1 2" key="1">
    <citation type="submission" date="2019-08" db="EMBL/GenBank/DDBJ databases">
        <authorList>
            <person name="Peeters C."/>
        </authorList>
    </citation>
    <scope>NUCLEOTIDE SEQUENCE [LARGE SCALE GENOMIC DNA]</scope>
    <source>
        <strain evidence="1 2">LMG 31113</strain>
    </source>
</reference>
<dbReference type="Proteomes" id="UP000382577">
    <property type="component" value="Unassembled WGS sequence"/>
</dbReference>
<dbReference type="RefSeq" id="WP_150598871.1">
    <property type="nucleotide sequence ID" value="NZ_CABPRW010000002.1"/>
</dbReference>
<accession>A0A5E4SSQ7</accession>
<dbReference type="InterPro" id="IPR047754">
    <property type="entry name" value="T3SS_SctI-like"/>
</dbReference>
<name>A0A5E4SSQ7_9BURK</name>